<accession>U2FF34</accession>
<organism evidence="6 7">
    <name type="scientific">Haloplasma contractile SSD-17B</name>
    <dbReference type="NCBI Taxonomy" id="1033810"/>
    <lineage>
        <taxon>Bacteria</taxon>
        <taxon>Bacillati</taxon>
        <taxon>Mycoplasmatota</taxon>
        <taxon>Mollicutes</taxon>
        <taxon>Haloplasmatales</taxon>
        <taxon>Haloplasmataceae</taxon>
        <taxon>Haloplasma</taxon>
    </lineage>
</organism>
<name>U2FF34_9MOLU</name>
<keyword evidence="4 6" id="KW-0670">Pyruvate</keyword>
<evidence type="ECO:0000313" key="6">
    <source>
        <dbReference type="EMBL" id="ERJ11515.1"/>
    </source>
</evidence>
<dbReference type="PANTHER" id="PTHR43380">
    <property type="entry name" value="2-OXOISOVALERATE DEHYDROGENASE SUBUNIT ALPHA, MITOCHONDRIAL"/>
    <property type="match status" value="1"/>
</dbReference>
<comment type="caution">
    <text evidence="6">The sequence shown here is derived from an EMBL/GenBank/DDBJ whole genome shotgun (WGS) entry which is preliminary data.</text>
</comment>
<evidence type="ECO:0000256" key="1">
    <source>
        <dbReference type="ARBA" id="ARBA00001964"/>
    </source>
</evidence>
<evidence type="ECO:0000256" key="4">
    <source>
        <dbReference type="RuleBase" id="RU366007"/>
    </source>
</evidence>
<dbReference type="Gene3D" id="3.40.50.970">
    <property type="match status" value="1"/>
</dbReference>
<dbReference type="SUPFAM" id="SSF52518">
    <property type="entry name" value="Thiamin diphosphate-binding fold (THDP-binding)"/>
    <property type="match status" value="1"/>
</dbReference>
<comment type="catalytic activity">
    <reaction evidence="4">
        <text>N(6)-[(R)-lipoyl]-L-lysyl-[protein] + pyruvate + H(+) = N(6)-[(R)-S(8)-acetyldihydrolipoyl]-L-lysyl-[protein] + CO2</text>
        <dbReference type="Rhea" id="RHEA:19189"/>
        <dbReference type="Rhea" id="RHEA-COMP:10474"/>
        <dbReference type="Rhea" id="RHEA-COMP:10478"/>
        <dbReference type="ChEBI" id="CHEBI:15361"/>
        <dbReference type="ChEBI" id="CHEBI:15378"/>
        <dbReference type="ChEBI" id="CHEBI:16526"/>
        <dbReference type="ChEBI" id="CHEBI:83099"/>
        <dbReference type="ChEBI" id="CHEBI:83111"/>
        <dbReference type="EC" id="1.2.4.1"/>
    </reaction>
</comment>
<dbReference type="InterPro" id="IPR017596">
    <property type="entry name" value="PdhA/BkdA"/>
</dbReference>
<evidence type="ECO:0000259" key="5">
    <source>
        <dbReference type="Pfam" id="PF00676"/>
    </source>
</evidence>
<dbReference type="CDD" id="cd02000">
    <property type="entry name" value="TPP_E1_PDC_ADC_BCADC"/>
    <property type="match status" value="1"/>
</dbReference>
<dbReference type="RefSeq" id="WP_008827073.1">
    <property type="nucleotide sequence ID" value="NZ_AFNU02000010.1"/>
</dbReference>
<dbReference type="GO" id="GO:0009083">
    <property type="term" value="P:branched-chain amino acid catabolic process"/>
    <property type="evidence" value="ECO:0007669"/>
    <property type="project" value="TreeGrafter"/>
</dbReference>
<dbReference type="eggNOG" id="COG1071">
    <property type="taxonomic scope" value="Bacteria"/>
</dbReference>
<dbReference type="GO" id="GO:0004739">
    <property type="term" value="F:pyruvate dehydrogenase (acetyl-transferring) activity"/>
    <property type="evidence" value="ECO:0007669"/>
    <property type="project" value="UniProtKB-UniRule"/>
</dbReference>
<proteinExistence type="predicted"/>
<dbReference type="FunCoup" id="U2FF34">
    <property type="interactions" value="170"/>
</dbReference>
<dbReference type="AlphaFoldDB" id="U2FF34"/>
<dbReference type="InterPro" id="IPR001017">
    <property type="entry name" value="DH_E1"/>
</dbReference>
<keyword evidence="3 4" id="KW-0786">Thiamine pyrophosphate</keyword>
<dbReference type="STRING" id="1033810.HLPCO_002427"/>
<dbReference type="Pfam" id="PF00676">
    <property type="entry name" value="E1_dh"/>
    <property type="match status" value="1"/>
</dbReference>
<dbReference type="InterPro" id="IPR029061">
    <property type="entry name" value="THDP-binding"/>
</dbReference>
<dbReference type="EMBL" id="AFNU02000010">
    <property type="protein sequence ID" value="ERJ11515.1"/>
    <property type="molecule type" value="Genomic_DNA"/>
</dbReference>
<keyword evidence="7" id="KW-1185">Reference proteome</keyword>
<comment type="subunit">
    <text evidence="4">Heterodimer of an alpha and a beta chain.</text>
</comment>
<dbReference type="InParanoid" id="U2FF34"/>
<keyword evidence="2 4" id="KW-0560">Oxidoreductase</keyword>
<dbReference type="PANTHER" id="PTHR43380:SF1">
    <property type="entry name" value="2-OXOISOVALERATE DEHYDROGENASE SUBUNIT ALPHA, MITOCHONDRIAL"/>
    <property type="match status" value="1"/>
</dbReference>
<dbReference type="OrthoDB" id="9766715at2"/>
<dbReference type="EC" id="1.2.4.1" evidence="4"/>
<protein>
    <recommendedName>
        <fullName evidence="4">Pyruvate dehydrogenase E1 component subunit alpha</fullName>
        <ecNumber evidence="4">1.2.4.1</ecNumber>
    </recommendedName>
</protein>
<evidence type="ECO:0000256" key="3">
    <source>
        <dbReference type="ARBA" id="ARBA00023052"/>
    </source>
</evidence>
<dbReference type="NCBIfam" id="TIGR03181">
    <property type="entry name" value="PDH_E1_alph_x"/>
    <property type="match status" value="1"/>
</dbReference>
<comment type="function">
    <text evidence="4">The pyruvate dehydrogenase complex catalyzes the overall conversion of pyruvate to acetyl-CoA and CO(2). It contains multiple copies of three enzymatic components: pyruvate dehydrogenase (E1), dihydrolipoamide acetyltransferase (E2) and lipoamide dehydrogenase (E3).</text>
</comment>
<evidence type="ECO:0000313" key="7">
    <source>
        <dbReference type="Proteomes" id="UP000005707"/>
    </source>
</evidence>
<reference evidence="6 7" key="2">
    <citation type="journal article" date="2013" name="PLoS ONE">
        <title>INDIGO - INtegrated Data Warehouse of MIcrobial GenOmes with Examples from the Red Sea Extremophiles.</title>
        <authorList>
            <person name="Alam I."/>
            <person name="Antunes A."/>
            <person name="Kamau A.A."/>
            <person name="Ba Alawi W."/>
            <person name="Kalkatawi M."/>
            <person name="Stingl U."/>
            <person name="Bajic V.B."/>
        </authorList>
    </citation>
    <scope>NUCLEOTIDE SEQUENCE [LARGE SCALE GENOMIC DNA]</scope>
    <source>
        <strain evidence="6 7">SSD-17B</strain>
    </source>
</reference>
<reference evidence="6 7" key="1">
    <citation type="journal article" date="2011" name="J. Bacteriol.">
        <title>Genome sequence of Haloplasma contractile, an unusual contractile bacterium from a deep-sea anoxic brine lake.</title>
        <authorList>
            <person name="Antunes A."/>
            <person name="Alam I."/>
            <person name="El Dorry H."/>
            <person name="Siam R."/>
            <person name="Robertson A."/>
            <person name="Bajic V.B."/>
            <person name="Stingl U."/>
        </authorList>
    </citation>
    <scope>NUCLEOTIDE SEQUENCE [LARGE SCALE GENOMIC DNA]</scope>
    <source>
        <strain evidence="6 7">SSD-17B</strain>
    </source>
</reference>
<dbReference type="InterPro" id="IPR050771">
    <property type="entry name" value="Alpha-ketoacid_DH_E1_comp"/>
</dbReference>
<sequence length="363" mass="41169">MLTKQFDPLKKKNRMLQILDKEGNIVDEKLVPNIPDDQLVSMYKTMLLGRIADTKALQYQRQGRMLTYAPNKGQEAAQVGSVAATEQSDWLVPAFRELSAWLHKGWTLENVYLYWYGNERGSEFPEDVKILPVSVPIGSQLNHAVGLGMASNIQGKDEVVLAYVGDGGTSHGEFHEALNFSGVFNTPTVIVIQNNQWAISMPTTKQTKSQTLAQKAKAYGIPGIQVDGNDVLAVYAATKEAVKRARNGEGPTLIEAVTYRLGPHTTSDDPTIYRKDEEVEEWSLKDPLTRFQKYLIDKGLWSKEQDENQREEYNDFVNKTFKKVEGSGLVPLEDIFDYHYEEMPSQLKEQYENYKRYLEEEGS</sequence>
<gene>
    <name evidence="6" type="ORF">HLPCO_002427</name>
</gene>
<feature type="domain" description="Dehydrogenase E1 component" evidence="5">
    <location>
        <begin position="43"/>
        <end position="326"/>
    </location>
</feature>
<dbReference type="Proteomes" id="UP000005707">
    <property type="component" value="Unassembled WGS sequence"/>
</dbReference>
<comment type="cofactor">
    <cofactor evidence="1 4">
        <name>thiamine diphosphate</name>
        <dbReference type="ChEBI" id="CHEBI:58937"/>
    </cofactor>
</comment>
<evidence type="ECO:0000256" key="2">
    <source>
        <dbReference type="ARBA" id="ARBA00023002"/>
    </source>
</evidence>